<organism evidence="1 2">
    <name type="scientific">Acetobacter malorum DSM 14337</name>
    <dbReference type="NCBI Taxonomy" id="1307910"/>
    <lineage>
        <taxon>Bacteria</taxon>
        <taxon>Pseudomonadati</taxon>
        <taxon>Pseudomonadota</taxon>
        <taxon>Alphaproteobacteria</taxon>
        <taxon>Acetobacterales</taxon>
        <taxon>Acetobacteraceae</taxon>
        <taxon>Acetobacter</taxon>
    </lineage>
</organism>
<protein>
    <submittedName>
        <fullName evidence="1">Uncharacterized protein</fullName>
    </submittedName>
</protein>
<reference evidence="1" key="1">
    <citation type="submission" date="2013-04" db="EMBL/GenBank/DDBJ databases">
        <title>The genome sequencing project of 58 acetic acid bacteria.</title>
        <authorList>
            <person name="Okamoto-Kainuma A."/>
            <person name="Ishikawa M."/>
            <person name="Umino S."/>
            <person name="Koizumi Y."/>
            <person name="Shiwa Y."/>
            <person name="Yoshikawa H."/>
            <person name="Matsutani M."/>
            <person name="Matsushita K."/>
        </authorList>
    </citation>
    <scope>NUCLEOTIDE SEQUENCE</scope>
    <source>
        <strain evidence="1">DSM 14337</strain>
    </source>
</reference>
<comment type="caution">
    <text evidence="1">The sequence shown here is derived from an EMBL/GenBank/DDBJ whole genome shotgun (WGS) entry which is preliminary data.</text>
</comment>
<gene>
    <name evidence="1" type="ORF">AA14337_1206</name>
</gene>
<evidence type="ECO:0000313" key="2">
    <source>
        <dbReference type="Proteomes" id="UP001065047"/>
    </source>
</evidence>
<proteinExistence type="predicted"/>
<keyword evidence="2" id="KW-1185">Reference proteome</keyword>
<dbReference type="EMBL" id="BAPF01000016">
    <property type="protein sequence ID" value="GBQ78593.1"/>
    <property type="molecule type" value="Genomic_DNA"/>
</dbReference>
<sequence length="109" mass="12738">MIVTKTVCQAMSVYRKCLWEGGVIFHKILTDYKERNSFLRSVITYFAVCFSCQIWADGKTLKFLLCGCVGVLFLEGDKGFQLESDFSNWIESLAKKFRETIEEKFYLYL</sequence>
<evidence type="ECO:0000313" key="1">
    <source>
        <dbReference type="EMBL" id="GBQ78593.1"/>
    </source>
</evidence>
<name>A0ABQ0PR46_9PROT</name>
<dbReference type="Proteomes" id="UP001065047">
    <property type="component" value="Unassembled WGS sequence"/>
</dbReference>
<accession>A0ABQ0PR46</accession>